<protein>
    <recommendedName>
        <fullName evidence="5">DUF3450 domain-containing protein</fullName>
    </recommendedName>
</protein>
<dbReference type="Pfam" id="PF11932">
    <property type="entry name" value="DUF3450"/>
    <property type="match status" value="1"/>
</dbReference>
<gene>
    <name evidence="3" type="ORF">CF392_07490</name>
</gene>
<comment type="caution">
    <text evidence="3">The sequence shown here is derived from an EMBL/GenBank/DDBJ whole genome shotgun (WGS) entry which is preliminary data.</text>
</comment>
<name>A0A2A2I4R9_9GAMM</name>
<dbReference type="EMBL" id="NMPM01000037">
    <property type="protein sequence ID" value="PAV26125.1"/>
    <property type="molecule type" value="Genomic_DNA"/>
</dbReference>
<evidence type="ECO:0000256" key="2">
    <source>
        <dbReference type="SAM" id="SignalP"/>
    </source>
</evidence>
<organism evidence="3 4">
    <name type="scientific">Tamilnaduibacter salinus</name>
    <dbReference type="NCBI Taxonomy" id="1484056"/>
    <lineage>
        <taxon>Bacteria</taxon>
        <taxon>Pseudomonadati</taxon>
        <taxon>Pseudomonadota</taxon>
        <taxon>Gammaproteobacteria</taxon>
        <taxon>Pseudomonadales</taxon>
        <taxon>Marinobacteraceae</taxon>
        <taxon>Tamilnaduibacter</taxon>
    </lineage>
</organism>
<keyword evidence="4" id="KW-1185">Reference proteome</keyword>
<dbReference type="Proteomes" id="UP000218332">
    <property type="component" value="Unassembled WGS sequence"/>
</dbReference>
<evidence type="ECO:0008006" key="5">
    <source>
        <dbReference type="Google" id="ProtNLM"/>
    </source>
</evidence>
<keyword evidence="2" id="KW-0732">Signal</keyword>
<dbReference type="PIRSF" id="PIRSF028069">
    <property type="entry name" value="UCP028069"/>
    <property type="match status" value="1"/>
</dbReference>
<dbReference type="RefSeq" id="WP_095610839.1">
    <property type="nucleotide sequence ID" value="NZ_NMPM01000037.1"/>
</dbReference>
<evidence type="ECO:0000313" key="3">
    <source>
        <dbReference type="EMBL" id="PAV26125.1"/>
    </source>
</evidence>
<feature type="signal peptide" evidence="2">
    <location>
        <begin position="1"/>
        <end position="30"/>
    </location>
</feature>
<accession>A0A2A2I4R9</accession>
<dbReference type="AlphaFoldDB" id="A0A2A2I4R9"/>
<proteinExistence type="predicted"/>
<sequence length="264" mass="30000">MPSPSSRYRRYGLSLAICGALLCAPVTASAQDPGVDDVVNAGVDRLEKNQAFQQRINELDEAIRDKVERYREINKEIEGLEVYLDQLQSQVSSQDAEKTDLNESIDRVTQIERQITPLMLKMIKGLERFVSLDKPFLQKEREKRIARLQDMMGRSDVSVAEKFRNVLEAYQTEVDYGRTIEAYRGSLASGDQPREVDFLRIGRIALLYQTLDDSETGVWNPNSEQWETLPATYNSQISEGLRIAREQAAPSLISLPLNTPEETQ</sequence>
<feature type="coiled-coil region" evidence="1">
    <location>
        <begin position="49"/>
        <end position="104"/>
    </location>
</feature>
<reference evidence="3 4" key="1">
    <citation type="submission" date="2017-07" db="EMBL/GenBank/DDBJ databases">
        <title>Tamlnaduibacter salinus (Mi-7) genome sequencing.</title>
        <authorList>
            <person name="Verma A."/>
            <person name="Krishnamurthi S."/>
        </authorList>
    </citation>
    <scope>NUCLEOTIDE SEQUENCE [LARGE SCALE GENOMIC DNA]</scope>
    <source>
        <strain evidence="3 4">Mi-7</strain>
    </source>
</reference>
<evidence type="ECO:0000256" key="1">
    <source>
        <dbReference type="SAM" id="Coils"/>
    </source>
</evidence>
<evidence type="ECO:0000313" key="4">
    <source>
        <dbReference type="Proteomes" id="UP000218332"/>
    </source>
</evidence>
<keyword evidence="1" id="KW-0175">Coiled coil</keyword>
<dbReference type="InterPro" id="IPR016866">
    <property type="entry name" value="UCP028069"/>
</dbReference>
<feature type="chain" id="PRO_5013059126" description="DUF3450 domain-containing protein" evidence="2">
    <location>
        <begin position="31"/>
        <end position="264"/>
    </location>
</feature>